<keyword evidence="3" id="KW-0808">Transferase</keyword>
<organism evidence="3 4">
    <name type="scientific">Polynucleobacter paneuropaeus</name>
    <dbReference type="NCBI Taxonomy" id="2527775"/>
    <lineage>
        <taxon>Bacteria</taxon>
        <taxon>Pseudomonadati</taxon>
        <taxon>Pseudomonadota</taxon>
        <taxon>Betaproteobacteria</taxon>
        <taxon>Burkholderiales</taxon>
        <taxon>Burkholderiaceae</taxon>
        <taxon>Polynucleobacter</taxon>
    </lineage>
</organism>
<accession>A0ABX9F8J8</accession>
<dbReference type="PANTHER" id="PTHR48090">
    <property type="entry name" value="UNDECAPRENYL-PHOSPHATE 4-DEOXY-4-FORMAMIDO-L-ARABINOSE TRANSFERASE-RELATED"/>
    <property type="match status" value="1"/>
</dbReference>
<dbReference type="CDD" id="cd02440">
    <property type="entry name" value="AdoMet_MTases"/>
    <property type="match status" value="1"/>
</dbReference>
<feature type="domain" description="Methyltransferase type 12" evidence="2">
    <location>
        <begin position="64"/>
        <end position="153"/>
    </location>
</feature>
<dbReference type="SUPFAM" id="SSF53448">
    <property type="entry name" value="Nucleotide-diphospho-sugar transferases"/>
    <property type="match status" value="1"/>
</dbReference>
<dbReference type="InterPro" id="IPR050256">
    <property type="entry name" value="Glycosyltransferase_2"/>
</dbReference>
<dbReference type="SUPFAM" id="SSF53335">
    <property type="entry name" value="S-adenosyl-L-methionine-dependent methyltransferases"/>
    <property type="match status" value="1"/>
</dbReference>
<dbReference type="InterPro" id="IPR001173">
    <property type="entry name" value="Glyco_trans_2-like"/>
</dbReference>
<keyword evidence="4" id="KW-1185">Reference proteome</keyword>
<proteinExistence type="predicted"/>
<dbReference type="InterPro" id="IPR029063">
    <property type="entry name" value="SAM-dependent_MTases_sf"/>
</dbReference>
<reference evidence="3 4" key="1">
    <citation type="submission" date="2018-06" db="EMBL/GenBank/DDBJ databases">
        <title>Genome of strain Polynucleobacter sp. FUKU-NW-11.</title>
        <authorList>
            <person name="Hahn M.W."/>
        </authorList>
    </citation>
    <scope>NUCLEOTIDE SEQUENCE [LARGE SCALE GENOMIC DNA]</scope>
    <source>
        <strain evidence="4">FUKU-NW11</strain>
    </source>
</reference>
<evidence type="ECO:0000313" key="3">
    <source>
        <dbReference type="EMBL" id="RAZ41111.1"/>
    </source>
</evidence>
<dbReference type="PANTHER" id="PTHR48090:SF7">
    <property type="entry name" value="RFBJ PROTEIN"/>
    <property type="match status" value="1"/>
</dbReference>
<gene>
    <name evidence="3" type="ORF">DP176_08280</name>
</gene>
<dbReference type="InterPro" id="IPR029044">
    <property type="entry name" value="Nucleotide-diphossugar_trans"/>
</dbReference>
<evidence type="ECO:0000313" key="4">
    <source>
        <dbReference type="Proteomes" id="UP000251072"/>
    </source>
</evidence>
<dbReference type="InterPro" id="IPR013217">
    <property type="entry name" value="Methyltransf_12"/>
</dbReference>
<dbReference type="RefSeq" id="WP_112238586.1">
    <property type="nucleotide sequence ID" value="NZ_QMCH01000008.1"/>
</dbReference>
<evidence type="ECO:0000259" key="1">
    <source>
        <dbReference type="Pfam" id="PF00535"/>
    </source>
</evidence>
<dbReference type="Gene3D" id="3.90.550.10">
    <property type="entry name" value="Spore Coat Polysaccharide Biosynthesis Protein SpsA, Chain A"/>
    <property type="match status" value="1"/>
</dbReference>
<dbReference type="Pfam" id="PF00535">
    <property type="entry name" value="Glycos_transf_2"/>
    <property type="match status" value="1"/>
</dbReference>
<name>A0ABX9F8J8_9BURK</name>
<comment type="caution">
    <text evidence="3">The sequence shown here is derived from an EMBL/GenBank/DDBJ whole genome shotgun (WGS) entry which is preliminary data.</text>
</comment>
<feature type="domain" description="Glycosyltransferase 2-like" evidence="1">
    <location>
        <begin position="256"/>
        <end position="378"/>
    </location>
</feature>
<dbReference type="Proteomes" id="UP000251072">
    <property type="component" value="Unassembled WGS sequence"/>
</dbReference>
<dbReference type="CDD" id="cd04179">
    <property type="entry name" value="DPM_DPG-synthase_like"/>
    <property type="match status" value="1"/>
</dbReference>
<evidence type="ECO:0000259" key="2">
    <source>
        <dbReference type="Pfam" id="PF08242"/>
    </source>
</evidence>
<dbReference type="EMBL" id="QMCH01000008">
    <property type="protein sequence ID" value="RAZ41111.1"/>
    <property type="molecule type" value="Genomic_DNA"/>
</dbReference>
<sequence>MSTSSPHQNLASNPYDEEFEGYQANRSQFWDQINGKRSLSLGGYYQKRLGHIYQNIVPAGSSVLELGCKEGKLLHALKPSIGVGVDFSKEAISHAKKHYPALEFVQIDAHQLQLGALGGRQFDYIIVSDLVNDLWDVQTVLDSVRPFCHPQTRLVFNFFSHVWNLPLRAARALGLATPNLPQNWLTKHDMNNLLEISQYETLRQWREIIAPLNIPLVSNFCNRYLAKIWPFELLAITNFIVARPAGMQLIKKPTVSVVIAARNESGHIAELIARVPEMGGGTQIVFVEGNSTDDTYEVIASEIAKHPERNCMLLKQTGKGKGNAVRNGFDAATGDILMILDADITVPPEDLERCYLIMASGLGEFVNGVRLVYPMQDEAMRFLNLLGNKFFSWAFSWLIGQPIRDTLCGTKVVWKTDYQRIADNRKYFGDFDPFGDFDLLFGAARLNLKIVEVPIRYRARRYGETNISRWSHGWLLLKMVAFAARRIKFI</sequence>
<dbReference type="Pfam" id="PF08242">
    <property type="entry name" value="Methyltransf_12"/>
    <property type="match status" value="1"/>
</dbReference>
<dbReference type="Gene3D" id="3.40.50.150">
    <property type="entry name" value="Vaccinia Virus protein VP39"/>
    <property type="match status" value="1"/>
</dbReference>
<dbReference type="GO" id="GO:0016740">
    <property type="term" value="F:transferase activity"/>
    <property type="evidence" value="ECO:0007669"/>
    <property type="project" value="UniProtKB-KW"/>
</dbReference>
<protein>
    <submittedName>
        <fullName evidence="3">Glycosyl transferase</fullName>
    </submittedName>
</protein>